<dbReference type="InterPro" id="IPR019734">
    <property type="entry name" value="TPR_rpt"/>
</dbReference>
<dbReference type="Gene3D" id="1.25.40.10">
    <property type="entry name" value="Tetratricopeptide repeat domain"/>
    <property type="match status" value="2"/>
</dbReference>
<evidence type="ECO:0000313" key="1">
    <source>
        <dbReference type="EMBL" id="GAG04331.1"/>
    </source>
</evidence>
<dbReference type="AlphaFoldDB" id="X0VUW0"/>
<dbReference type="SMART" id="SM00028">
    <property type="entry name" value="TPR"/>
    <property type="match status" value="3"/>
</dbReference>
<organism evidence="1">
    <name type="scientific">marine sediment metagenome</name>
    <dbReference type="NCBI Taxonomy" id="412755"/>
    <lineage>
        <taxon>unclassified sequences</taxon>
        <taxon>metagenomes</taxon>
        <taxon>ecological metagenomes</taxon>
    </lineage>
</organism>
<dbReference type="EMBL" id="BARS01020183">
    <property type="protein sequence ID" value="GAG04331.1"/>
    <property type="molecule type" value="Genomic_DNA"/>
</dbReference>
<gene>
    <name evidence="1" type="ORF">S01H1_32585</name>
</gene>
<sequence>VVAEAIYRDAIQRFPDGPLRSETRFGLARALELKGNHEQALRFYRFLAAHSTSHLRDDAHLRAGIILHNQHQHAEAIAMLAKFDDELAESSLRDEARYWTGMSLLKSGKVSDAAKALTHGQGLAADHPLAAAFEFGRGEAAHANEDLEAAIQHYAKVHTTWPTSDWADDALYAMCSIAFAEDDSEQFNQCVALLQEHHASSPLAPQVAQLVGRLALRENRYDDAISSFASLVSESSDDDFTRSLANQYYLGVAYLAAERPTNALTVLADIRLA</sequence>
<accession>X0VUW0</accession>
<feature type="non-terminal residue" evidence="1">
    <location>
        <position position="273"/>
    </location>
</feature>
<protein>
    <recommendedName>
        <fullName evidence="2">Tetratricopeptide repeat protein</fullName>
    </recommendedName>
</protein>
<name>X0VUW0_9ZZZZ</name>
<dbReference type="InterPro" id="IPR011990">
    <property type="entry name" value="TPR-like_helical_dom_sf"/>
</dbReference>
<feature type="non-terminal residue" evidence="1">
    <location>
        <position position="1"/>
    </location>
</feature>
<dbReference type="SUPFAM" id="SSF48452">
    <property type="entry name" value="TPR-like"/>
    <property type="match status" value="2"/>
</dbReference>
<proteinExistence type="predicted"/>
<comment type="caution">
    <text evidence="1">The sequence shown here is derived from an EMBL/GenBank/DDBJ whole genome shotgun (WGS) entry which is preliminary data.</text>
</comment>
<dbReference type="Pfam" id="PF13432">
    <property type="entry name" value="TPR_16"/>
    <property type="match status" value="3"/>
</dbReference>
<evidence type="ECO:0008006" key="2">
    <source>
        <dbReference type="Google" id="ProtNLM"/>
    </source>
</evidence>
<reference evidence="1" key="1">
    <citation type="journal article" date="2014" name="Front. Microbiol.">
        <title>High frequency of phylogenetically diverse reductive dehalogenase-homologous genes in deep subseafloor sedimentary metagenomes.</title>
        <authorList>
            <person name="Kawai M."/>
            <person name="Futagami T."/>
            <person name="Toyoda A."/>
            <person name="Takaki Y."/>
            <person name="Nishi S."/>
            <person name="Hori S."/>
            <person name="Arai W."/>
            <person name="Tsubouchi T."/>
            <person name="Morono Y."/>
            <person name="Uchiyama I."/>
            <person name="Ito T."/>
            <person name="Fujiyama A."/>
            <person name="Inagaki F."/>
            <person name="Takami H."/>
        </authorList>
    </citation>
    <scope>NUCLEOTIDE SEQUENCE</scope>
    <source>
        <strain evidence="1">Expedition CK06-06</strain>
    </source>
</reference>